<dbReference type="PANTHER" id="PTHR23024">
    <property type="entry name" value="ARYLACETAMIDE DEACETYLASE"/>
    <property type="match status" value="1"/>
</dbReference>
<evidence type="ECO:0000256" key="2">
    <source>
        <dbReference type="PROSITE-ProRule" id="PRU10038"/>
    </source>
</evidence>
<comment type="similarity">
    <text evidence="1">Belongs to the 'GDXG' lipolytic enzyme family.</text>
</comment>
<dbReference type="Gene3D" id="3.40.50.1820">
    <property type="entry name" value="alpha/beta hydrolase"/>
    <property type="match status" value="1"/>
</dbReference>
<sequence length="316" mass="35475">MSLIAESPDFLQVYSDGTVKRFTPETAPPSLEPSNNNNPNGLLFRSKDVIIDPLKSITGRLFLPSSVSSLEKLPVLVYFHGGGFCIGSTTWLGYHVFLGELSATSKSIVLSVDYRLAPEHRLPTAYEDCYAALEWLRDQASIEPWFQQADLSRVFLSGDSAGGNIAHHVAVRTIQKWVCPVKIKGIMAIHPYFGSEKRTEKEMEEEGSGDVKSNDMFWKLSIPEGSDRDYFGCNYEKANLPERIWSKFPAIEVYVAGLDFLKERGVMYAEFVKKNGVKEVKVVEAKGEKHIFHVLGPESDATRLLQSQMSQFMKTH</sequence>
<dbReference type="EMBL" id="JASCZI010273277">
    <property type="protein sequence ID" value="MED6224561.1"/>
    <property type="molecule type" value="Genomic_DNA"/>
</dbReference>
<accession>A0ABU6ZS34</accession>
<dbReference type="InterPro" id="IPR033140">
    <property type="entry name" value="Lipase_GDXG_put_SER_AS"/>
</dbReference>
<dbReference type="Proteomes" id="UP001341840">
    <property type="component" value="Unassembled WGS sequence"/>
</dbReference>
<name>A0ABU6ZS34_9FABA</name>
<comment type="caution">
    <text evidence="4">The sequence shown here is derived from an EMBL/GenBank/DDBJ whole genome shotgun (WGS) entry which is preliminary data.</text>
</comment>
<evidence type="ECO:0000313" key="5">
    <source>
        <dbReference type="Proteomes" id="UP001341840"/>
    </source>
</evidence>
<dbReference type="Pfam" id="PF07859">
    <property type="entry name" value="Abhydrolase_3"/>
    <property type="match status" value="1"/>
</dbReference>
<dbReference type="SUPFAM" id="SSF53474">
    <property type="entry name" value="alpha/beta-Hydrolases"/>
    <property type="match status" value="1"/>
</dbReference>
<evidence type="ECO:0000313" key="4">
    <source>
        <dbReference type="EMBL" id="MED6224561.1"/>
    </source>
</evidence>
<feature type="domain" description="Alpha/beta hydrolase fold-3" evidence="3">
    <location>
        <begin position="76"/>
        <end position="293"/>
    </location>
</feature>
<keyword evidence="5" id="KW-1185">Reference proteome</keyword>
<protein>
    <recommendedName>
        <fullName evidence="3">Alpha/beta hydrolase fold-3 domain-containing protein</fullName>
    </recommendedName>
</protein>
<dbReference type="InterPro" id="IPR029058">
    <property type="entry name" value="AB_hydrolase_fold"/>
</dbReference>
<feature type="active site" evidence="2">
    <location>
        <position position="160"/>
    </location>
</feature>
<dbReference type="InterPro" id="IPR050466">
    <property type="entry name" value="Carboxylest/Gibb_receptor"/>
</dbReference>
<gene>
    <name evidence="4" type="ORF">PIB30_085290</name>
</gene>
<dbReference type="InterPro" id="IPR013094">
    <property type="entry name" value="AB_hydrolase_3"/>
</dbReference>
<proteinExistence type="inferred from homology"/>
<evidence type="ECO:0000259" key="3">
    <source>
        <dbReference type="Pfam" id="PF07859"/>
    </source>
</evidence>
<dbReference type="PROSITE" id="PS01174">
    <property type="entry name" value="LIPASE_GDXG_SER"/>
    <property type="match status" value="1"/>
</dbReference>
<reference evidence="4 5" key="1">
    <citation type="journal article" date="2023" name="Plants (Basel)">
        <title>Bridging the Gap: Combining Genomics and Transcriptomics Approaches to Understand Stylosanthes scabra, an Orphan Legume from the Brazilian Caatinga.</title>
        <authorList>
            <person name="Ferreira-Neto J.R.C."/>
            <person name="da Silva M.D."/>
            <person name="Binneck E."/>
            <person name="de Melo N.F."/>
            <person name="da Silva R.H."/>
            <person name="de Melo A.L.T.M."/>
            <person name="Pandolfi V."/>
            <person name="Bustamante F.O."/>
            <person name="Brasileiro-Vidal A.C."/>
            <person name="Benko-Iseppon A.M."/>
        </authorList>
    </citation>
    <scope>NUCLEOTIDE SEQUENCE [LARGE SCALE GENOMIC DNA]</scope>
    <source>
        <tissue evidence="4">Leaves</tissue>
    </source>
</reference>
<evidence type="ECO:0000256" key="1">
    <source>
        <dbReference type="ARBA" id="ARBA00010515"/>
    </source>
</evidence>
<organism evidence="4 5">
    <name type="scientific">Stylosanthes scabra</name>
    <dbReference type="NCBI Taxonomy" id="79078"/>
    <lineage>
        <taxon>Eukaryota</taxon>
        <taxon>Viridiplantae</taxon>
        <taxon>Streptophyta</taxon>
        <taxon>Embryophyta</taxon>
        <taxon>Tracheophyta</taxon>
        <taxon>Spermatophyta</taxon>
        <taxon>Magnoliopsida</taxon>
        <taxon>eudicotyledons</taxon>
        <taxon>Gunneridae</taxon>
        <taxon>Pentapetalae</taxon>
        <taxon>rosids</taxon>
        <taxon>fabids</taxon>
        <taxon>Fabales</taxon>
        <taxon>Fabaceae</taxon>
        <taxon>Papilionoideae</taxon>
        <taxon>50 kb inversion clade</taxon>
        <taxon>dalbergioids sensu lato</taxon>
        <taxon>Dalbergieae</taxon>
        <taxon>Pterocarpus clade</taxon>
        <taxon>Stylosanthes</taxon>
    </lineage>
</organism>
<dbReference type="PANTHER" id="PTHR23024:SF635">
    <property type="entry name" value="OS07G0162700 PROTEIN"/>
    <property type="match status" value="1"/>
</dbReference>